<dbReference type="EMBL" id="CP003587">
    <property type="protein sequence ID" value="AGY57185.1"/>
    <property type="molecule type" value="Genomic_DNA"/>
</dbReference>
<dbReference type="Pfam" id="PF01075">
    <property type="entry name" value="Glyco_transf_9"/>
    <property type="match status" value="1"/>
</dbReference>
<dbReference type="RefSeq" id="WP_023172246.1">
    <property type="nucleotide sequence ID" value="NC_022600.1"/>
</dbReference>
<dbReference type="GO" id="GO:0008713">
    <property type="term" value="F:ADP-heptose-lipopolysaccharide heptosyltransferase activity"/>
    <property type="evidence" value="ECO:0007669"/>
    <property type="project" value="TreeGrafter"/>
</dbReference>
<dbReference type="Proteomes" id="UP000017396">
    <property type="component" value="Chromosome"/>
</dbReference>
<keyword evidence="2 3" id="KW-0808">Transferase</keyword>
<evidence type="ECO:0000256" key="2">
    <source>
        <dbReference type="ARBA" id="ARBA00022679"/>
    </source>
</evidence>
<dbReference type="SUPFAM" id="SSF53756">
    <property type="entry name" value="UDP-Glycosyltransferase/glycogen phosphorylase"/>
    <property type="match status" value="1"/>
</dbReference>
<dbReference type="GO" id="GO:0009244">
    <property type="term" value="P:lipopolysaccharide core region biosynthetic process"/>
    <property type="evidence" value="ECO:0007669"/>
    <property type="project" value="TreeGrafter"/>
</dbReference>
<dbReference type="STRING" id="1183438.GKIL_0939"/>
<evidence type="ECO:0000313" key="3">
    <source>
        <dbReference type="EMBL" id="AGY57185.1"/>
    </source>
</evidence>
<dbReference type="InterPro" id="IPR002201">
    <property type="entry name" value="Glyco_trans_9"/>
</dbReference>
<dbReference type="InterPro" id="IPR051199">
    <property type="entry name" value="LPS_LOS_Heptosyltrfase"/>
</dbReference>
<dbReference type="Gene3D" id="3.40.50.2000">
    <property type="entry name" value="Glycogen Phosphorylase B"/>
    <property type="match status" value="2"/>
</dbReference>
<dbReference type="PANTHER" id="PTHR30160:SF7">
    <property type="entry name" value="ADP-HEPTOSE--LPS HEPTOSYLTRANSFERASE 2"/>
    <property type="match status" value="1"/>
</dbReference>
<evidence type="ECO:0000313" key="4">
    <source>
        <dbReference type="Proteomes" id="UP000017396"/>
    </source>
</evidence>
<keyword evidence="1" id="KW-0328">Glycosyltransferase</keyword>
<dbReference type="OrthoDB" id="9797795at2"/>
<evidence type="ECO:0000256" key="1">
    <source>
        <dbReference type="ARBA" id="ARBA00022676"/>
    </source>
</evidence>
<keyword evidence="4" id="KW-1185">Reference proteome</keyword>
<dbReference type="AlphaFoldDB" id="U5QHP0"/>
<name>U5QHP0_GLOK1</name>
<reference evidence="3 4" key="1">
    <citation type="journal article" date="2013" name="PLoS ONE">
        <title>Cultivation and Complete Genome Sequencing of Gloeobacter kilaueensis sp. nov., from a Lava Cave in Kilauea Caldera, Hawai'i.</title>
        <authorList>
            <person name="Saw J.H."/>
            <person name="Schatz M."/>
            <person name="Brown M.V."/>
            <person name="Kunkel D.D."/>
            <person name="Foster J.S."/>
            <person name="Shick H."/>
            <person name="Christensen S."/>
            <person name="Hou S."/>
            <person name="Wan X."/>
            <person name="Donachie S.P."/>
        </authorList>
    </citation>
    <scope>NUCLEOTIDE SEQUENCE [LARGE SCALE GENOMIC DNA]</scope>
    <source>
        <strain evidence="4">JS</strain>
    </source>
</reference>
<organism evidence="3 4">
    <name type="scientific">Gloeobacter kilaueensis (strain ATCC BAA-2537 / CCAP 1431/1 / ULC 316 / JS1)</name>
    <dbReference type="NCBI Taxonomy" id="1183438"/>
    <lineage>
        <taxon>Bacteria</taxon>
        <taxon>Bacillati</taxon>
        <taxon>Cyanobacteriota</taxon>
        <taxon>Cyanophyceae</taxon>
        <taxon>Gloeobacterales</taxon>
        <taxon>Gloeobacteraceae</taxon>
        <taxon>Gloeobacter</taxon>
    </lineage>
</organism>
<dbReference type="eggNOG" id="COG0859">
    <property type="taxonomic scope" value="Bacteria"/>
</dbReference>
<protein>
    <submittedName>
        <fullName evidence="3">Glycosyl transferase family 9</fullName>
    </submittedName>
</protein>
<dbReference type="HOGENOM" id="CLU_038371_0_3_3"/>
<dbReference type="GO" id="GO:0005829">
    <property type="term" value="C:cytosol"/>
    <property type="evidence" value="ECO:0007669"/>
    <property type="project" value="TreeGrafter"/>
</dbReference>
<dbReference type="KEGG" id="glj:GKIL_0939"/>
<dbReference type="PANTHER" id="PTHR30160">
    <property type="entry name" value="TETRAACYLDISACCHARIDE 4'-KINASE-RELATED"/>
    <property type="match status" value="1"/>
</dbReference>
<gene>
    <name evidence="3" type="ORF">GKIL_0939</name>
</gene>
<proteinExistence type="predicted"/>
<dbReference type="CDD" id="cd03789">
    <property type="entry name" value="GT9_LPS_heptosyltransferase"/>
    <property type="match status" value="1"/>
</dbReference>
<dbReference type="PATRIC" id="fig|1183438.3.peg.930"/>
<accession>U5QHP0</accession>
<sequence length="360" mass="38486">MQPDWSNVRRILAMRLDNIGDVVMLGPALRALRDALPEMHLTLMVSPAGAQIAPLLPWIDECLVERVLWQDASARLPFAPEREHSRIAALAGGHFDAAFFFTSFSQSPHPPAFACYLAGIPVRIGQSKEFGGGMLSHAVLPPADSLHQVDRNLHLLAGVGIKSAAHPLELHVPEPVQAQADALLTATVGRSDEFIALAPGASCAARRYSATRFAQVVPLLEAHTRMPVVVLGSAAEQALCEQVSSLGGVSLAGRTNLAQMAAILRRAQLVIANNSGPLHIADAFARPMVILYSGSELESQWRPRSSPACLLRVPTACSPCYRFDCHEQLECLEIDPQAVVGAALELLSSGTLVTAGGKRC</sequence>